<protein>
    <submittedName>
        <fullName evidence="2">Uncharacterized protein</fullName>
    </submittedName>
</protein>
<name>A0A6C0C191_9ZZZZ</name>
<reference evidence="2" key="1">
    <citation type="journal article" date="2020" name="Nature">
        <title>Giant virus diversity and host interactions through global metagenomics.</title>
        <authorList>
            <person name="Schulz F."/>
            <person name="Roux S."/>
            <person name="Paez-Espino D."/>
            <person name="Jungbluth S."/>
            <person name="Walsh D.A."/>
            <person name="Denef V.J."/>
            <person name="McMahon K.D."/>
            <person name="Konstantinidis K.T."/>
            <person name="Eloe-Fadrosh E.A."/>
            <person name="Kyrpides N.C."/>
            <person name="Woyke T."/>
        </authorList>
    </citation>
    <scope>NUCLEOTIDE SEQUENCE</scope>
    <source>
        <strain evidence="2">GVMAG-M-3300020169-51</strain>
    </source>
</reference>
<organism evidence="2">
    <name type="scientific">viral metagenome</name>
    <dbReference type="NCBI Taxonomy" id="1070528"/>
    <lineage>
        <taxon>unclassified sequences</taxon>
        <taxon>metagenomes</taxon>
        <taxon>organismal metagenomes</taxon>
    </lineage>
</organism>
<keyword evidence="1" id="KW-0472">Membrane</keyword>
<keyword evidence="1" id="KW-0812">Transmembrane</keyword>
<feature type="transmembrane region" description="Helical" evidence="1">
    <location>
        <begin position="6"/>
        <end position="26"/>
    </location>
</feature>
<dbReference type="EMBL" id="MN739295">
    <property type="protein sequence ID" value="QHS97418.1"/>
    <property type="molecule type" value="Genomic_DNA"/>
</dbReference>
<evidence type="ECO:0000256" key="1">
    <source>
        <dbReference type="SAM" id="Phobius"/>
    </source>
</evidence>
<dbReference type="AlphaFoldDB" id="A0A6C0C191"/>
<evidence type="ECO:0000313" key="2">
    <source>
        <dbReference type="EMBL" id="QHS97418.1"/>
    </source>
</evidence>
<keyword evidence="1" id="KW-1133">Transmembrane helix</keyword>
<accession>A0A6C0C191</accession>
<proteinExistence type="predicted"/>
<sequence length="40" mass="4870">MNIYFTIIAFNLLCLHFILGNFETYYEKINEQDKLIKVQK</sequence>